<keyword evidence="1" id="KW-1133">Transmembrane helix</keyword>
<dbReference type="Proteomes" id="UP000677457">
    <property type="component" value="Unassembled WGS sequence"/>
</dbReference>
<dbReference type="Proteomes" id="UP000315983">
    <property type="component" value="Unassembled WGS sequence"/>
</dbReference>
<proteinExistence type="predicted"/>
<keyword evidence="5" id="KW-1185">Reference proteome</keyword>
<keyword evidence="1" id="KW-0812">Transmembrane</keyword>
<sequence length="223" mass="22899">MGKPDADDPGLPDLPPEWGRIVVPDNASGLEAEAEQVRRELRLSPPTRAAALPLLALLVAMVTTLAGLTAVIWAQSPRSAVSAPTPTTDTPPADLIGQAVPAFDLVDEGQPVPLRGLLPAVIVLADACACPAELTSTAAVAPPGVTVIAVNADPAVRVSPPTAPTTVRTLDDPAGGLRAFLRLPPRTGVVTALLVDHAGTVLKVVPEIRSTADYEPELARLTG</sequence>
<comment type="caution">
    <text evidence="3">The sequence shown here is derived from an EMBL/GenBank/DDBJ whole genome shotgun (WGS) entry which is preliminary data.</text>
</comment>
<evidence type="ECO:0000256" key="1">
    <source>
        <dbReference type="SAM" id="Phobius"/>
    </source>
</evidence>
<dbReference type="EMBL" id="BOQM01000044">
    <property type="protein sequence ID" value="GIM87627.1"/>
    <property type="molecule type" value="Genomic_DNA"/>
</dbReference>
<accession>A0A542XLG4</accession>
<dbReference type="EMBL" id="VFOL01000001">
    <property type="protein sequence ID" value="TQL36620.1"/>
    <property type="molecule type" value="Genomic_DNA"/>
</dbReference>
<dbReference type="GeneID" id="93771010"/>
<evidence type="ECO:0000313" key="2">
    <source>
        <dbReference type="EMBL" id="GIM87627.1"/>
    </source>
</evidence>
<gene>
    <name evidence="3" type="ORF">FB564_1724</name>
    <name evidence="2" type="ORF">Sar04_43630</name>
</gene>
<name>A0A542XLG4_SALAC</name>
<evidence type="ECO:0000313" key="3">
    <source>
        <dbReference type="EMBL" id="TQL36620.1"/>
    </source>
</evidence>
<protein>
    <submittedName>
        <fullName evidence="3">Uncharacterized protein</fullName>
    </submittedName>
</protein>
<evidence type="ECO:0000313" key="4">
    <source>
        <dbReference type="Proteomes" id="UP000315983"/>
    </source>
</evidence>
<feature type="transmembrane region" description="Helical" evidence="1">
    <location>
        <begin position="49"/>
        <end position="74"/>
    </location>
</feature>
<reference evidence="2 5" key="2">
    <citation type="submission" date="2021-03" db="EMBL/GenBank/DDBJ databases">
        <title>Whole genome shotgun sequence of Salinispora arenicola NBRC 105043.</title>
        <authorList>
            <person name="Komaki H."/>
            <person name="Tamura T."/>
        </authorList>
    </citation>
    <scope>NUCLEOTIDE SEQUENCE [LARGE SCALE GENOMIC DNA]</scope>
    <source>
        <strain evidence="2 5">NBRC 105043</strain>
    </source>
</reference>
<reference evidence="3 4" key="1">
    <citation type="submission" date="2019-06" db="EMBL/GenBank/DDBJ databases">
        <title>Sequencing the genomes of 1000 actinobacteria strains.</title>
        <authorList>
            <person name="Klenk H.-P."/>
        </authorList>
    </citation>
    <scope>NUCLEOTIDE SEQUENCE [LARGE SCALE GENOMIC DNA]</scope>
    <source>
        <strain evidence="3 4">DSM 44819</strain>
    </source>
</reference>
<keyword evidence="1" id="KW-0472">Membrane</keyword>
<organism evidence="3 4">
    <name type="scientific">Salinispora arenicola</name>
    <dbReference type="NCBI Taxonomy" id="168697"/>
    <lineage>
        <taxon>Bacteria</taxon>
        <taxon>Bacillati</taxon>
        <taxon>Actinomycetota</taxon>
        <taxon>Actinomycetes</taxon>
        <taxon>Micromonosporales</taxon>
        <taxon>Micromonosporaceae</taxon>
        <taxon>Salinispora</taxon>
    </lineage>
</organism>
<dbReference type="RefSeq" id="WP_018802107.1">
    <property type="nucleotide sequence ID" value="NZ_BOQM01000044.1"/>
</dbReference>
<evidence type="ECO:0000313" key="5">
    <source>
        <dbReference type="Proteomes" id="UP000677457"/>
    </source>
</evidence>
<dbReference type="AlphaFoldDB" id="A0A542XLG4"/>